<evidence type="ECO:0000313" key="1">
    <source>
        <dbReference type="EMBL" id="KAJ8979158.1"/>
    </source>
</evidence>
<comment type="caution">
    <text evidence="1">The sequence shown here is derived from an EMBL/GenBank/DDBJ whole genome shotgun (WGS) entry which is preliminary data.</text>
</comment>
<accession>A0ABQ9JLQ6</accession>
<evidence type="ECO:0000313" key="2">
    <source>
        <dbReference type="Proteomes" id="UP001162164"/>
    </source>
</evidence>
<organism evidence="1 2">
    <name type="scientific">Molorchus minor</name>
    <dbReference type="NCBI Taxonomy" id="1323400"/>
    <lineage>
        <taxon>Eukaryota</taxon>
        <taxon>Metazoa</taxon>
        <taxon>Ecdysozoa</taxon>
        <taxon>Arthropoda</taxon>
        <taxon>Hexapoda</taxon>
        <taxon>Insecta</taxon>
        <taxon>Pterygota</taxon>
        <taxon>Neoptera</taxon>
        <taxon>Endopterygota</taxon>
        <taxon>Coleoptera</taxon>
        <taxon>Polyphaga</taxon>
        <taxon>Cucujiformia</taxon>
        <taxon>Chrysomeloidea</taxon>
        <taxon>Cerambycidae</taxon>
        <taxon>Lamiinae</taxon>
        <taxon>Monochamini</taxon>
        <taxon>Molorchus</taxon>
    </lineage>
</organism>
<reference evidence="1" key="1">
    <citation type="journal article" date="2023" name="Insect Mol. Biol.">
        <title>Genome sequencing provides insights into the evolution of gene families encoding plant cell wall-degrading enzymes in longhorned beetles.</title>
        <authorList>
            <person name="Shin N.R."/>
            <person name="Okamura Y."/>
            <person name="Kirsch R."/>
            <person name="Pauchet Y."/>
        </authorList>
    </citation>
    <scope>NUCLEOTIDE SEQUENCE</scope>
    <source>
        <strain evidence="1">MMC_N1</strain>
    </source>
</reference>
<sequence length="20" mass="2289">MNPEIKPCLNISALKQDNFL</sequence>
<name>A0ABQ9JLQ6_9CUCU</name>
<dbReference type="Proteomes" id="UP001162164">
    <property type="component" value="Unassembled WGS sequence"/>
</dbReference>
<keyword evidence="2" id="KW-1185">Reference proteome</keyword>
<dbReference type="EMBL" id="JAPWTJ010000368">
    <property type="protein sequence ID" value="KAJ8979158.1"/>
    <property type="molecule type" value="Genomic_DNA"/>
</dbReference>
<gene>
    <name evidence="1" type="ORF">NQ317_006350</name>
</gene>
<protein>
    <submittedName>
        <fullName evidence="1">Uncharacterized protein</fullName>
    </submittedName>
</protein>
<proteinExistence type="predicted"/>
<feature type="non-terminal residue" evidence="1">
    <location>
        <position position="20"/>
    </location>
</feature>